<dbReference type="PANTHER" id="PTHR36842:SF1">
    <property type="entry name" value="PROTEIN TOLB"/>
    <property type="match status" value="1"/>
</dbReference>
<dbReference type="Gene3D" id="3.40.50.10070">
    <property type="entry name" value="TolB, N-terminal domain"/>
    <property type="match status" value="1"/>
</dbReference>
<accession>A0A7R8X037</accession>
<feature type="non-terminal residue" evidence="2">
    <location>
        <position position="296"/>
    </location>
</feature>
<evidence type="ECO:0000313" key="2">
    <source>
        <dbReference type="EMBL" id="CAD7238395.1"/>
    </source>
</evidence>
<dbReference type="InterPro" id="IPR007195">
    <property type="entry name" value="TolB_N"/>
</dbReference>
<gene>
    <name evidence="2" type="ORF">CTOB1V02_LOCUS16210</name>
</gene>
<evidence type="ECO:0000256" key="1">
    <source>
        <dbReference type="ARBA" id="ARBA00009820"/>
    </source>
</evidence>
<dbReference type="EMBL" id="OB700709">
    <property type="protein sequence ID" value="CAD7238395.1"/>
    <property type="molecule type" value="Genomic_DNA"/>
</dbReference>
<proteinExistence type="inferred from homology"/>
<dbReference type="PANTHER" id="PTHR36842">
    <property type="entry name" value="PROTEIN TOLB HOMOLOG"/>
    <property type="match status" value="1"/>
</dbReference>
<comment type="similarity">
    <text evidence="1">Belongs to the TolB family.</text>
</comment>
<reference evidence="2" key="1">
    <citation type="submission" date="2020-11" db="EMBL/GenBank/DDBJ databases">
        <authorList>
            <person name="Tran Van P."/>
        </authorList>
    </citation>
    <scope>NUCLEOTIDE SEQUENCE</scope>
</reference>
<dbReference type="AlphaFoldDB" id="A0A7R8X037"/>
<dbReference type="InterPro" id="IPR011659">
    <property type="entry name" value="WD40"/>
</dbReference>
<dbReference type="Pfam" id="PF04052">
    <property type="entry name" value="TolB_N"/>
    <property type="match status" value="1"/>
</dbReference>
<dbReference type="SUPFAM" id="SSF52964">
    <property type="entry name" value="TolB, N-terminal domain"/>
    <property type="match status" value="1"/>
</dbReference>
<dbReference type="InterPro" id="IPR011042">
    <property type="entry name" value="6-blade_b-propeller_TolB-like"/>
</dbReference>
<dbReference type="SUPFAM" id="SSF69304">
    <property type="entry name" value="Tricorn protease N-terminal domain"/>
    <property type="match status" value="1"/>
</dbReference>
<organism evidence="2">
    <name type="scientific">Cyprideis torosa</name>
    <dbReference type="NCBI Taxonomy" id="163714"/>
    <lineage>
        <taxon>Eukaryota</taxon>
        <taxon>Metazoa</taxon>
        <taxon>Ecdysozoa</taxon>
        <taxon>Arthropoda</taxon>
        <taxon>Crustacea</taxon>
        <taxon>Oligostraca</taxon>
        <taxon>Ostracoda</taxon>
        <taxon>Podocopa</taxon>
        <taxon>Podocopida</taxon>
        <taxon>Cytherocopina</taxon>
        <taxon>Cytheroidea</taxon>
        <taxon>Cytherideidae</taxon>
        <taxon>Cyprideis</taxon>
    </lineage>
</organism>
<dbReference type="Pfam" id="PF07676">
    <property type="entry name" value="PD40"/>
    <property type="match status" value="2"/>
</dbReference>
<sequence>MSLTRLIFSFLLLASTSSVWAELDIRITEGAEGAIPIAIAPLEWQGSGARPENIANIVSADLKRSGRFNTLEQSRFAQPDVTPGSIELYRWRQKSIDYLVVGRIEQDAAGTYQIQFQLFDTIKGRQLAGYSIPAKQRDLRMAAHQISDLIYEAILGVRGAFNTRIAYITNAHQGSQRHYIMQVADSDGYNARTILDSPHPLMSPDWSPDGRRIAVVSFEKNRAHVYVQDLLTGQRRVVSNFRGINGAPAWSPDGQRLALTLSKSGSAQIYVMDVDSGQLNQVTTGRFINTEPAWMP</sequence>
<protein>
    <submittedName>
        <fullName evidence="2">Uncharacterized protein</fullName>
    </submittedName>
</protein>
<name>A0A7R8X037_9CRUS</name>
<dbReference type="Gene3D" id="2.120.10.30">
    <property type="entry name" value="TolB, C-terminal domain"/>
    <property type="match status" value="1"/>
</dbReference>
<dbReference type="OrthoDB" id="10256793at2759"/>
<dbReference type="GO" id="GO:0015031">
    <property type="term" value="P:protein transport"/>
    <property type="evidence" value="ECO:0007669"/>
    <property type="project" value="InterPro"/>
</dbReference>